<comment type="caution">
    <text evidence="3">The sequence shown here is derived from an EMBL/GenBank/DDBJ whole genome shotgun (WGS) entry which is preliminary data.</text>
</comment>
<dbReference type="InterPro" id="IPR015421">
    <property type="entry name" value="PyrdxlP-dep_Trfase_major"/>
</dbReference>
<evidence type="ECO:0000256" key="1">
    <source>
        <dbReference type="ARBA" id="ARBA00022898"/>
    </source>
</evidence>
<keyword evidence="3" id="KW-0808">Transferase</keyword>
<reference evidence="3" key="1">
    <citation type="submission" date="2023-06" db="EMBL/GenBank/DDBJ databases">
        <title>Genome-scale phylogeny and comparative genomics of the fungal order Sordariales.</title>
        <authorList>
            <consortium name="Lawrence Berkeley National Laboratory"/>
            <person name="Hensen N."/>
            <person name="Bonometti L."/>
            <person name="Westerberg I."/>
            <person name="Brannstrom I.O."/>
            <person name="Guillou S."/>
            <person name="Cros-Aarteil S."/>
            <person name="Calhoun S."/>
            <person name="Haridas S."/>
            <person name="Kuo A."/>
            <person name="Mondo S."/>
            <person name="Pangilinan J."/>
            <person name="Riley R."/>
            <person name="LaButti K."/>
            <person name="Andreopoulos B."/>
            <person name="Lipzen A."/>
            <person name="Chen C."/>
            <person name="Yanf M."/>
            <person name="Daum C."/>
            <person name="Ng V."/>
            <person name="Clum A."/>
            <person name="Steindorff A."/>
            <person name="Ohm R."/>
            <person name="Martin F."/>
            <person name="Silar P."/>
            <person name="Natvig D."/>
            <person name="Lalanne C."/>
            <person name="Gautier V."/>
            <person name="Ament-velasquez S.L."/>
            <person name="Kruys A."/>
            <person name="Hutchinson M.I."/>
            <person name="Powell A.J."/>
            <person name="Barry K."/>
            <person name="Miller A.N."/>
            <person name="Grigoriev I.V."/>
            <person name="Debuchy R."/>
            <person name="Gladieux P."/>
            <person name="Thoren M.H."/>
            <person name="Johannesson H."/>
        </authorList>
    </citation>
    <scope>NUCLEOTIDE SEQUENCE</scope>
    <source>
        <strain evidence="3">SMH3187-1</strain>
    </source>
</reference>
<dbReference type="Gene3D" id="3.40.640.10">
    <property type="entry name" value="Type I PLP-dependent aspartate aminotransferase-like (Major domain)"/>
    <property type="match status" value="1"/>
</dbReference>
<protein>
    <submittedName>
        <fullName evidence="3">Pyridoxal phosphate-dependent transferase</fullName>
    </submittedName>
</protein>
<evidence type="ECO:0000313" key="3">
    <source>
        <dbReference type="EMBL" id="KAK0747054.1"/>
    </source>
</evidence>
<accession>A0AA40EX91</accession>
<dbReference type="InterPro" id="IPR000192">
    <property type="entry name" value="Aminotrans_V_dom"/>
</dbReference>
<proteinExistence type="predicted"/>
<dbReference type="Pfam" id="PF00266">
    <property type="entry name" value="Aminotran_5"/>
    <property type="match status" value="1"/>
</dbReference>
<keyword evidence="1" id="KW-0663">Pyridoxal phosphate</keyword>
<gene>
    <name evidence="3" type="ORF">B0T18DRAFT_438767</name>
</gene>
<dbReference type="EMBL" id="JAUKUD010000004">
    <property type="protein sequence ID" value="KAK0747054.1"/>
    <property type="molecule type" value="Genomic_DNA"/>
</dbReference>
<name>A0AA40EX91_9PEZI</name>
<dbReference type="SUPFAM" id="SSF53383">
    <property type="entry name" value="PLP-dependent transferases"/>
    <property type="match status" value="1"/>
</dbReference>
<dbReference type="PANTHER" id="PTHR43092:SF2">
    <property type="entry name" value="HERCYNYLCYSTEINE SULFOXIDE LYASE"/>
    <property type="match status" value="1"/>
</dbReference>
<organism evidence="3 4">
    <name type="scientific">Schizothecium vesticola</name>
    <dbReference type="NCBI Taxonomy" id="314040"/>
    <lineage>
        <taxon>Eukaryota</taxon>
        <taxon>Fungi</taxon>
        <taxon>Dikarya</taxon>
        <taxon>Ascomycota</taxon>
        <taxon>Pezizomycotina</taxon>
        <taxon>Sordariomycetes</taxon>
        <taxon>Sordariomycetidae</taxon>
        <taxon>Sordariales</taxon>
        <taxon>Schizotheciaceae</taxon>
        <taxon>Schizothecium</taxon>
    </lineage>
</organism>
<dbReference type="GO" id="GO:0016740">
    <property type="term" value="F:transferase activity"/>
    <property type="evidence" value="ECO:0007669"/>
    <property type="project" value="UniProtKB-KW"/>
</dbReference>
<evidence type="ECO:0000313" key="4">
    <source>
        <dbReference type="Proteomes" id="UP001172155"/>
    </source>
</evidence>
<dbReference type="PANTHER" id="PTHR43092">
    <property type="entry name" value="L-CYSTEINE DESULFHYDRASE"/>
    <property type="match status" value="1"/>
</dbReference>
<feature type="domain" description="Aminotransferase class V" evidence="2">
    <location>
        <begin position="48"/>
        <end position="233"/>
    </location>
</feature>
<sequence length="435" mass="47695">MDPSYRNLNHGSFGTIPAVIQSRLFAYQSQSEAKPDPFIYYEYPPLLDASRAALAAFLNVPVEAIVLVSNATTGVNTVLRNLEWTDDGLDEILVFDTIYGGCGRTVAYVVETSRGLVAERRIPLTYPMEDDDVVDAMREAIKASKKEGKRPRVAIFDVVSSVPGVCVPWVELSHACKEEGVLSLVDGAQGIGLVKLALDKADPDFFISNCHKWLNVPRGCAVLYVPVRNQGLIRSTMPTSHGFEPKAGSAGLNAPLPPGNKSKFVQAFEFFGSVDNGPYACVKDAIKWREEVLGGEDRILAYTHALAKEGGKRVATILGTKVMENKAGTLGQNSMVNVALPLAVVWGDGDKTEDDDLTPDTPRIPKDDVVAASTWIKRTLATEYQTFVMIYTYRNRWWARLSAQVYLDLDDFDFGGRTLQAICARVAAGEYKMGE</sequence>
<evidence type="ECO:0000259" key="2">
    <source>
        <dbReference type="Pfam" id="PF00266"/>
    </source>
</evidence>
<dbReference type="InterPro" id="IPR015424">
    <property type="entry name" value="PyrdxlP-dep_Trfase"/>
</dbReference>
<dbReference type="AlphaFoldDB" id="A0AA40EX91"/>
<dbReference type="Proteomes" id="UP001172155">
    <property type="component" value="Unassembled WGS sequence"/>
</dbReference>
<keyword evidence="4" id="KW-1185">Reference proteome</keyword>